<reference evidence="1 2" key="1">
    <citation type="submission" date="2019-01" db="EMBL/GenBank/DDBJ databases">
        <title>Sequencing of cultivated peanut Arachis hypogaea provides insights into genome evolution and oil improvement.</title>
        <authorList>
            <person name="Chen X."/>
        </authorList>
    </citation>
    <scope>NUCLEOTIDE SEQUENCE [LARGE SCALE GENOMIC DNA]</scope>
    <source>
        <strain evidence="2">cv. Fuhuasheng</strain>
        <tissue evidence="1">Leaves</tissue>
    </source>
</reference>
<proteinExistence type="predicted"/>
<gene>
    <name evidence="1" type="ORF">Ahy_A02g008196</name>
</gene>
<name>A0A445EE46_ARAHY</name>
<dbReference type="Proteomes" id="UP000289738">
    <property type="component" value="Chromosome A02"/>
</dbReference>
<accession>A0A445EE46</accession>
<keyword evidence="2" id="KW-1185">Reference proteome</keyword>
<comment type="caution">
    <text evidence="1">The sequence shown here is derived from an EMBL/GenBank/DDBJ whole genome shotgun (WGS) entry which is preliminary data.</text>
</comment>
<organism evidence="1 2">
    <name type="scientific">Arachis hypogaea</name>
    <name type="common">Peanut</name>
    <dbReference type="NCBI Taxonomy" id="3818"/>
    <lineage>
        <taxon>Eukaryota</taxon>
        <taxon>Viridiplantae</taxon>
        <taxon>Streptophyta</taxon>
        <taxon>Embryophyta</taxon>
        <taxon>Tracheophyta</taxon>
        <taxon>Spermatophyta</taxon>
        <taxon>Magnoliopsida</taxon>
        <taxon>eudicotyledons</taxon>
        <taxon>Gunneridae</taxon>
        <taxon>Pentapetalae</taxon>
        <taxon>rosids</taxon>
        <taxon>fabids</taxon>
        <taxon>Fabales</taxon>
        <taxon>Fabaceae</taxon>
        <taxon>Papilionoideae</taxon>
        <taxon>50 kb inversion clade</taxon>
        <taxon>dalbergioids sensu lato</taxon>
        <taxon>Dalbergieae</taxon>
        <taxon>Pterocarpus clade</taxon>
        <taxon>Arachis</taxon>
    </lineage>
</organism>
<dbReference type="AlphaFoldDB" id="A0A445EE46"/>
<evidence type="ECO:0000313" key="1">
    <source>
        <dbReference type="EMBL" id="RYR73717.1"/>
    </source>
</evidence>
<evidence type="ECO:0000313" key="2">
    <source>
        <dbReference type="Proteomes" id="UP000289738"/>
    </source>
</evidence>
<dbReference type="EMBL" id="SDMP01000002">
    <property type="protein sequence ID" value="RYR73717.1"/>
    <property type="molecule type" value="Genomic_DNA"/>
</dbReference>
<protein>
    <submittedName>
        <fullName evidence="1">Uncharacterized protein</fullName>
    </submittedName>
</protein>
<sequence>MICFKNTRSRCYVSLLENKVAKIAVMGLGFYMRQKLFNVHIPDLTHLAERVRQVEILKKEKEKHKNERRLKSKPFSRKEKVSYVAMESSDEEFNLEAEVELAELRKGPPYVCSLLKKIPNNEKSNDSKLKSGKRYSFDILKSDKIFDLILLEDRTLLSVKDLKGKPYCKFHQATSHLTNNCGFNTRSYHGRRLKFDDGKKEMKVDSDPFDCEASFAEPYFGTNIVGMFYDFDLALGNFELDVRPVYPGTEDGLLDFLMQQKLKDRDVSLFFDAEPVATFEKERIKKELAHKEEQACQKHPIR</sequence>